<protein>
    <recommendedName>
        <fullName evidence="1">Integrase SSV1 C-terminal domain-containing protein</fullName>
    </recommendedName>
</protein>
<proteinExistence type="predicted"/>
<evidence type="ECO:0000313" key="3">
    <source>
        <dbReference type="Proteomes" id="UP000030624"/>
    </source>
</evidence>
<dbReference type="GO" id="GO:0015074">
    <property type="term" value="P:DNA integration"/>
    <property type="evidence" value="ECO:0007669"/>
    <property type="project" value="InterPro"/>
</dbReference>
<organism evidence="2 3">
    <name type="scientific">Geoglobus acetivorans</name>
    <dbReference type="NCBI Taxonomy" id="565033"/>
    <lineage>
        <taxon>Archaea</taxon>
        <taxon>Methanobacteriati</taxon>
        <taxon>Methanobacteriota</taxon>
        <taxon>Archaeoglobi</taxon>
        <taxon>Archaeoglobales</taxon>
        <taxon>Archaeoglobaceae</taxon>
        <taxon>Geoglobus</taxon>
    </lineage>
</organism>
<dbReference type="KEGG" id="gac:GACE_2091"/>
<dbReference type="AlphaFoldDB" id="A0A0A7GGA7"/>
<dbReference type="GO" id="GO:0003677">
    <property type="term" value="F:DNA binding"/>
    <property type="evidence" value="ECO:0007669"/>
    <property type="project" value="InterPro"/>
</dbReference>
<feature type="domain" description="Integrase SSV1 C-terminal" evidence="1">
    <location>
        <begin position="121"/>
        <end position="289"/>
    </location>
</feature>
<evidence type="ECO:0000313" key="2">
    <source>
        <dbReference type="EMBL" id="AIY91115.1"/>
    </source>
</evidence>
<dbReference type="Pfam" id="PF16795">
    <property type="entry name" value="Phage_integr_3"/>
    <property type="match status" value="1"/>
</dbReference>
<sequence>MLRPGFEPGSPARKAWISDDFIVIDYQRHRNEFIEWLQKKSKKTTWQNYVTLLDRKLSGVKIFDKDQLAEIYDELERNKANFAKGVRNFLNFLVEKKGFPIAVAEEFKSVLKIPRSGTDKQIPSDTDIIEAHEYFRSKLTPELLNVFYLLIFSGLRLEHILQMLRNFNPARLEILDSFARYDMSGIGSENKDAYECYMPVWLAKRLSQVDLDYRFAKDSINYKAKSGKTISAKYIRKWTNNFLKKQGVPKDERNFILGRHSEISKSVENFNYLDLRDDADMWYARVVDKFPIKEVEHAD</sequence>
<dbReference type="Proteomes" id="UP000030624">
    <property type="component" value="Chromosome"/>
</dbReference>
<evidence type="ECO:0000259" key="1">
    <source>
        <dbReference type="Pfam" id="PF16795"/>
    </source>
</evidence>
<dbReference type="eggNOG" id="arCOG01244">
    <property type="taxonomic scope" value="Archaea"/>
</dbReference>
<gene>
    <name evidence="2" type="ORF">GACE_2091</name>
</gene>
<dbReference type="STRING" id="565033.GACE_2091"/>
<dbReference type="RefSeq" id="WP_048093216.1">
    <property type="nucleotide sequence ID" value="NZ_CP009552.1"/>
</dbReference>
<dbReference type="Gene3D" id="1.10.443.10">
    <property type="entry name" value="Intergrase catalytic core"/>
    <property type="match status" value="1"/>
</dbReference>
<dbReference type="InterPro" id="IPR031857">
    <property type="entry name" value="Integrase_SSV1_C"/>
</dbReference>
<reference evidence="2 3" key="1">
    <citation type="journal article" date="2015" name="Appl. Environ. Microbiol.">
        <title>The Geoglobus acetivorans genome: Fe(III) reduction, acetate utilization, autotrophic growth, and degradation of aromatic compounds in a hyperthermophilic archaeon.</title>
        <authorList>
            <person name="Mardanov A.V."/>
            <person name="Slododkina G.B."/>
            <person name="Slobodkin A.I."/>
            <person name="Beletsky A.V."/>
            <person name="Gavrilov S.N."/>
            <person name="Kublanov I.V."/>
            <person name="Bonch-Osmolovskaya E.A."/>
            <person name="Skryabin K.G."/>
            <person name="Ravin N.V."/>
        </authorList>
    </citation>
    <scope>NUCLEOTIDE SEQUENCE [LARGE SCALE GENOMIC DNA]</scope>
    <source>
        <strain evidence="2 3">SBH6</strain>
    </source>
</reference>
<dbReference type="HOGENOM" id="CLU_062372_0_0_2"/>
<dbReference type="GeneID" id="24798656"/>
<dbReference type="GO" id="GO:0006310">
    <property type="term" value="P:DNA recombination"/>
    <property type="evidence" value="ECO:0007669"/>
    <property type="project" value="InterPro"/>
</dbReference>
<name>A0A0A7GGA7_GEOAI</name>
<accession>A0A0A7GGA7</accession>
<dbReference type="EMBL" id="CP009552">
    <property type="protein sequence ID" value="AIY91115.1"/>
    <property type="molecule type" value="Genomic_DNA"/>
</dbReference>
<dbReference type="InterPro" id="IPR013762">
    <property type="entry name" value="Integrase-like_cat_sf"/>
</dbReference>